<feature type="transmembrane region" description="Helical" evidence="9">
    <location>
        <begin position="283"/>
        <end position="304"/>
    </location>
</feature>
<dbReference type="GO" id="GO:1990961">
    <property type="term" value="P:xenobiotic detoxification by transmembrane export across the plasma membrane"/>
    <property type="evidence" value="ECO:0007669"/>
    <property type="project" value="InterPro"/>
</dbReference>
<keyword evidence="6 9" id="KW-1133">Transmembrane helix</keyword>
<evidence type="ECO:0000256" key="2">
    <source>
        <dbReference type="ARBA" id="ARBA00006236"/>
    </source>
</evidence>
<evidence type="ECO:0000313" key="11">
    <source>
        <dbReference type="EMBL" id="GII36631.1"/>
    </source>
</evidence>
<dbReference type="Proteomes" id="UP000622547">
    <property type="component" value="Unassembled WGS sequence"/>
</dbReference>
<feature type="compositionally biased region" description="Basic and acidic residues" evidence="8">
    <location>
        <begin position="370"/>
        <end position="385"/>
    </location>
</feature>
<dbReference type="InterPro" id="IPR011701">
    <property type="entry name" value="MFS"/>
</dbReference>
<feature type="domain" description="Major facilitator superfamily (MFS) profile" evidence="10">
    <location>
        <begin position="14"/>
        <end position="427"/>
    </location>
</feature>
<dbReference type="PANTHER" id="PTHR23502:SF132">
    <property type="entry name" value="POLYAMINE TRANSPORTER 2-RELATED"/>
    <property type="match status" value="1"/>
</dbReference>
<feature type="transmembrane region" description="Helical" evidence="9">
    <location>
        <begin position="80"/>
        <end position="100"/>
    </location>
</feature>
<proteinExistence type="inferred from homology"/>
<dbReference type="InterPro" id="IPR004812">
    <property type="entry name" value="Efflux_drug-R_Bcr/CmlA"/>
</dbReference>
<evidence type="ECO:0000256" key="8">
    <source>
        <dbReference type="SAM" id="MobiDB-lite"/>
    </source>
</evidence>
<keyword evidence="5 9" id="KW-0812">Transmembrane</keyword>
<accession>A0A8J3U3M4</accession>
<comment type="similarity">
    <text evidence="2">Belongs to the major facilitator superfamily. Bcr/CmlA family.</text>
</comment>
<keyword evidence="4" id="KW-1003">Cell membrane</keyword>
<feature type="transmembrane region" description="Helical" evidence="9">
    <location>
        <begin position="250"/>
        <end position="271"/>
    </location>
</feature>
<evidence type="ECO:0000313" key="12">
    <source>
        <dbReference type="Proteomes" id="UP000622547"/>
    </source>
</evidence>
<dbReference type="GO" id="GO:0005886">
    <property type="term" value="C:plasma membrane"/>
    <property type="evidence" value="ECO:0007669"/>
    <property type="project" value="UniProtKB-SubCell"/>
</dbReference>
<comment type="subcellular location">
    <subcellularLocation>
        <location evidence="1">Cell membrane</location>
        <topology evidence="1">Multi-pass membrane protein</topology>
    </subcellularLocation>
</comment>
<protein>
    <submittedName>
        <fullName evidence="11">Bcr/CflA family drug resistance efflux transporter</fullName>
    </submittedName>
</protein>
<dbReference type="NCBIfam" id="TIGR00710">
    <property type="entry name" value="efflux_Bcr_CflA"/>
    <property type="match status" value="1"/>
</dbReference>
<dbReference type="InterPro" id="IPR036259">
    <property type="entry name" value="MFS_trans_sf"/>
</dbReference>
<feature type="region of interest" description="Disordered" evidence="8">
    <location>
        <begin position="362"/>
        <end position="427"/>
    </location>
</feature>
<organism evidence="11 12">
    <name type="scientific">Planotetraspora phitsanulokensis</name>
    <dbReference type="NCBI Taxonomy" id="575192"/>
    <lineage>
        <taxon>Bacteria</taxon>
        <taxon>Bacillati</taxon>
        <taxon>Actinomycetota</taxon>
        <taxon>Actinomycetes</taxon>
        <taxon>Streptosporangiales</taxon>
        <taxon>Streptosporangiaceae</taxon>
        <taxon>Planotetraspora</taxon>
    </lineage>
</organism>
<dbReference type="PANTHER" id="PTHR23502">
    <property type="entry name" value="MAJOR FACILITATOR SUPERFAMILY"/>
    <property type="match status" value="1"/>
</dbReference>
<evidence type="ECO:0000259" key="10">
    <source>
        <dbReference type="PROSITE" id="PS50850"/>
    </source>
</evidence>
<feature type="transmembrane region" description="Helical" evidence="9">
    <location>
        <begin position="55"/>
        <end position="73"/>
    </location>
</feature>
<dbReference type="SUPFAM" id="SSF103473">
    <property type="entry name" value="MFS general substrate transporter"/>
    <property type="match status" value="1"/>
</dbReference>
<name>A0A8J3U3M4_9ACTN</name>
<evidence type="ECO:0000256" key="3">
    <source>
        <dbReference type="ARBA" id="ARBA00022448"/>
    </source>
</evidence>
<dbReference type="InterPro" id="IPR020846">
    <property type="entry name" value="MFS_dom"/>
</dbReference>
<feature type="transmembrane region" description="Helical" evidence="9">
    <location>
        <begin position="310"/>
        <end position="340"/>
    </location>
</feature>
<reference evidence="11 12" key="1">
    <citation type="submission" date="2021-01" db="EMBL/GenBank/DDBJ databases">
        <title>Whole genome shotgun sequence of Planotetraspora phitsanulokensis NBRC 104273.</title>
        <authorList>
            <person name="Komaki H."/>
            <person name="Tamura T."/>
        </authorList>
    </citation>
    <scope>NUCLEOTIDE SEQUENCE [LARGE SCALE GENOMIC DNA]</scope>
    <source>
        <strain evidence="11 12">NBRC 104273</strain>
    </source>
</reference>
<dbReference type="Pfam" id="PF07690">
    <property type="entry name" value="MFS_1"/>
    <property type="match status" value="1"/>
</dbReference>
<dbReference type="EMBL" id="BOOP01000005">
    <property type="protein sequence ID" value="GII36631.1"/>
    <property type="molecule type" value="Genomic_DNA"/>
</dbReference>
<dbReference type="GO" id="GO:0042910">
    <property type="term" value="F:xenobiotic transmembrane transporter activity"/>
    <property type="evidence" value="ECO:0007669"/>
    <property type="project" value="InterPro"/>
</dbReference>
<keyword evidence="12" id="KW-1185">Reference proteome</keyword>
<dbReference type="RefSeq" id="WP_204072359.1">
    <property type="nucleotide sequence ID" value="NZ_BAABHI010000020.1"/>
</dbReference>
<comment type="caution">
    <text evidence="11">The sequence shown here is derived from an EMBL/GenBank/DDBJ whole genome shotgun (WGS) entry which is preliminary data.</text>
</comment>
<feature type="transmembrane region" description="Helical" evidence="9">
    <location>
        <begin position="218"/>
        <end position="238"/>
    </location>
</feature>
<gene>
    <name evidence="11" type="ORF">Pph01_16340</name>
</gene>
<evidence type="ECO:0000256" key="7">
    <source>
        <dbReference type="ARBA" id="ARBA00023136"/>
    </source>
</evidence>
<evidence type="ECO:0000256" key="5">
    <source>
        <dbReference type="ARBA" id="ARBA00022692"/>
    </source>
</evidence>
<dbReference type="Gene3D" id="1.20.1720.10">
    <property type="entry name" value="Multidrug resistance protein D"/>
    <property type="match status" value="1"/>
</dbReference>
<evidence type="ECO:0000256" key="6">
    <source>
        <dbReference type="ARBA" id="ARBA00022989"/>
    </source>
</evidence>
<evidence type="ECO:0000256" key="4">
    <source>
        <dbReference type="ARBA" id="ARBA00022475"/>
    </source>
</evidence>
<dbReference type="AlphaFoldDB" id="A0A8J3U3M4"/>
<evidence type="ECO:0000256" key="1">
    <source>
        <dbReference type="ARBA" id="ARBA00004651"/>
    </source>
</evidence>
<feature type="transmembrane region" description="Helical" evidence="9">
    <location>
        <begin position="167"/>
        <end position="189"/>
    </location>
</feature>
<dbReference type="CDD" id="cd17320">
    <property type="entry name" value="MFS_MdfA_MDR_like"/>
    <property type="match status" value="1"/>
</dbReference>
<keyword evidence="3" id="KW-0813">Transport</keyword>
<sequence>MKPPTPPRTKPSPMMLAILISLSIGGLMSSDINLPGMNLTAMSLGVPVSAVQASFGPYLIGLLVAQLPYGPLSDAHGRRLPILVGFSVYALASLACAFPGDITVFTAARLLQALGAGAGLVVARAMIGDLYDRETAARVLGLIMPWMGASPAFAPFIGGYLTQWFSWRAPFLFTAALAAVTVVAALFGLPESRPHAARTRRLRETAGNYRKLIGSPGFWRYGVNLAMGYAVYTGYLVGSPAIFHRMGVSTAANGYCYILMSVAFISGNLVSRRLVKSTPIDELLTRAHLIFAGGALAFLVFSLYSPLNLWPMLILMAVVNVGNGFIFPLSVAGGVTGFPLPWCGIRSARGVSDGWRNRGVLHRQRQPEGQPKHEPVRDGVCDSRCRGLPRPSKADSAPGRRWPNLPALPGPGVLARTPAHSGLLLDP</sequence>
<feature type="transmembrane region" description="Helical" evidence="9">
    <location>
        <begin position="139"/>
        <end position="161"/>
    </location>
</feature>
<keyword evidence="7 9" id="KW-0472">Membrane</keyword>
<evidence type="ECO:0000256" key="9">
    <source>
        <dbReference type="SAM" id="Phobius"/>
    </source>
</evidence>
<dbReference type="PROSITE" id="PS50850">
    <property type="entry name" value="MFS"/>
    <property type="match status" value="1"/>
</dbReference>